<evidence type="ECO:0008006" key="3">
    <source>
        <dbReference type="Google" id="ProtNLM"/>
    </source>
</evidence>
<accession>A0ABW3D6V1</accession>
<gene>
    <name evidence="1" type="ORF">ACFQ03_03675</name>
</gene>
<dbReference type="EMBL" id="JBHTIU010000010">
    <property type="protein sequence ID" value="MFD0868236.1"/>
    <property type="molecule type" value="Genomic_DNA"/>
</dbReference>
<name>A0ABW3D6V1_9BACL</name>
<dbReference type="RefSeq" id="WP_379286125.1">
    <property type="nucleotide sequence ID" value="NZ_JBHTIU010000010.1"/>
</dbReference>
<proteinExistence type="predicted"/>
<reference evidence="2" key="1">
    <citation type="journal article" date="2019" name="Int. J. Syst. Evol. Microbiol.">
        <title>The Global Catalogue of Microorganisms (GCM) 10K type strain sequencing project: providing services to taxonomists for standard genome sequencing and annotation.</title>
        <authorList>
            <consortium name="The Broad Institute Genomics Platform"/>
            <consortium name="The Broad Institute Genome Sequencing Center for Infectious Disease"/>
            <person name="Wu L."/>
            <person name="Ma J."/>
        </authorList>
    </citation>
    <scope>NUCLEOTIDE SEQUENCE [LARGE SCALE GENOMIC DNA]</scope>
    <source>
        <strain evidence="2">CCUG 57263</strain>
    </source>
</reference>
<keyword evidence="2" id="KW-1185">Reference proteome</keyword>
<evidence type="ECO:0000313" key="2">
    <source>
        <dbReference type="Proteomes" id="UP001597120"/>
    </source>
</evidence>
<comment type="caution">
    <text evidence="1">The sequence shown here is derived from an EMBL/GenBank/DDBJ whole genome shotgun (WGS) entry which is preliminary data.</text>
</comment>
<evidence type="ECO:0000313" key="1">
    <source>
        <dbReference type="EMBL" id="MFD0868236.1"/>
    </source>
</evidence>
<organism evidence="1 2">
    <name type="scientific">Paenibacillus residui</name>
    <dbReference type="NCBI Taxonomy" id="629724"/>
    <lineage>
        <taxon>Bacteria</taxon>
        <taxon>Bacillati</taxon>
        <taxon>Bacillota</taxon>
        <taxon>Bacilli</taxon>
        <taxon>Bacillales</taxon>
        <taxon>Paenibacillaceae</taxon>
        <taxon>Paenibacillus</taxon>
    </lineage>
</organism>
<sequence>MTKEEAIAELFELNRAFTGLSIQIVDARTNKIKGEINPKRRKK</sequence>
<dbReference type="Proteomes" id="UP001597120">
    <property type="component" value="Unassembled WGS sequence"/>
</dbReference>
<protein>
    <recommendedName>
        <fullName evidence="3">DUF2292 domain-containing protein</fullName>
    </recommendedName>
</protein>